<evidence type="ECO:0000256" key="1">
    <source>
        <dbReference type="ARBA" id="ARBA00000085"/>
    </source>
</evidence>
<feature type="transmembrane region" description="Helical" evidence="10">
    <location>
        <begin position="165"/>
        <end position="188"/>
    </location>
</feature>
<comment type="caution">
    <text evidence="12">The sequence shown here is derived from an EMBL/GenBank/DDBJ whole genome shotgun (WGS) entry which is preliminary data.</text>
</comment>
<reference evidence="12 13" key="2">
    <citation type="submission" date="2014-10" db="EMBL/GenBank/DDBJ databases">
        <title>Paracoccus sanguinis sp. nov., isolated from clinical specimens of New York State patients.</title>
        <authorList>
            <person name="Mingle L.A."/>
            <person name="Cole J.A."/>
            <person name="Lapierre P."/>
            <person name="Musser K.A."/>
        </authorList>
    </citation>
    <scope>NUCLEOTIDE SEQUENCE [LARGE SCALE GENOMIC DNA]</scope>
    <source>
        <strain evidence="12 13">5503</strain>
    </source>
</reference>
<dbReference type="SMART" id="SM00387">
    <property type="entry name" value="HATPase_c"/>
    <property type="match status" value="1"/>
</dbReference>
<evidence type="ECO:0000256" key="8">
    <source>
        <dbReference type="ARBA" id="ARBA00022989"/>
    </source>
</evidence>
<keyword evidence="5" id="KW-0808">Transferase</keyword>
<keyword evidence="8 10" id="KW-1133">Transmembrane helix</keyword>
<evidence type="ECO:0000256" key="6">
    <source>
        <dbReference type="ARBA" id="ARBA00022692"/>
    </source>
</evidence>
<keyword evidence="9 10" id="KW-0472">Membrane</keyword>
<comment type="subcellular location">
    <subcellularLocation>
        <location evidence="2">Membrane</location>
    </subcellularLocation>
</comment>
<feature type="domain" description="Histidine kinase" evidence="11">
    <location>
        <begin position="244"/>
        <end position="440"/>
    </location>
</feature>
<evidence type="ECO:0000259" key="11">
    <source>
        <dbReference type="PROSITE" id="PS50109"/>
    </source>
</evidence>
<gene>
    <name evidence="12" type="ORF">IX56_14995</name>
</gene>
<dbReference type="PRINTS" id="PR00344">
    <property type="entry name" value="BCTRLSENSOR"/>
</dbReference>
<dbReference type="Pfam" id="PF02518">
    <property type="entry name" value="HATPase_c"/>
    <property type="match status" value="1"/>
</dbReference>
<evidence type="ECO:0000313" key="12">
    <source>
        <dbReference type="EMBL" id="KGJ19965.1"/>
    </source>
</evidence>
<dbReference type="EC" id="2.7.13.3" evidence="3"/>
<sequence length="448" mass="46584">MRWLTDSIRARLLAAAALWLTLALLGAWWVIGGVLTGFVTDRFDAEAAAIAETVIAGTEVDAAGRATLARPPTDPRLEMPLSLWAWQLQGPDGAVIARAGSLLDLYLQPPQGFFSGGAGLGPEGELLRVMRRAFTLPGLDGPLAVTVTAPQDEIDAALTRVLRPLALALAVLGLGLAAASLAQVTLGLRALDAMGRDIRAIRAGSAEGLPLPPVKELRPIAVEINALLDANRSVIGRARDHLGNLAHSLRTPMAALANSVAPDHPGQALIARMDRQIGWHLRRARSAGVPRLLGQATPVASVIEDILLVLRRPAEARGLRVTVDCAPGVRFAGERQDLEEMVGNLIENAVKYARSSVRVEAAFEGPELRLVVSDDGPGMAETDHAAALSRGGRLDEAGPPGAGLGLAIVADLAALHGGRLTLSRAAEGGLAARLALPAAGRGGSSHAA</sequence>
<evidence type="ECO:0000256" key="9">
    <source>
        <dbReference type="ARBA" id="ARBA00023136"/>
    </source>
</evidence>
<dbReference type="GO" id="GO:0004673">
    <property type="term" value="F:protein histidine kinase activity"/>
    <property type="evidence" value="ECO:0007669"/>
    <property type="project" value="UniProtKB-EC"/>
</dbReference>
<accession>A0A099GAW1</accession>
<dbReference type="EMBL" id="JRKQ01000109">
    <property type="protein sequence ID" value="KGJ19965.1"/>
    <property type="molecule type" value="Genomic_DNA"/>
</dbReference>
<protein>
    <recommendedName>
        <fullName evidence="3">histidine kinase</fullName>
        <ecNumber evidence="3">2.7.13.3</ecNumber>
    </recommendedName>
</protein>
<keyword evidence="4" id="KW-0597">Phosphoprotein</keyword>
<dbReference type="InterPro" id="IPR003594">
    <property type="entry name" value="HATPase_dom"/>
</dbReference>
<comment type="catalytic activity">
    <reaction evidence="1">
        <text>ATP + protein L-histidine = ADP + protein N-phospho-L-histidine.</text>
        <dbReference type="EC" id="2.7.13.3"/>
    </reaction>
</comment>
<evidence type="ECO:0000256" key="4">
    <source>
        <dbReference type="ARBA" id="ARBA00022553"/>
    </source>
</evidence>
<dbReference type="InterPro" id="IPR036890">
    <property type="entry name" value="HATPase_C_sf"/>
</dbReference>
<dbReference type="InterPro" id="IPR050428">
    <property type="entry name" value="TCS_sensor_his_kinase"/>
</dbReference>
<feature type="transmembrane region" description="Helical" evidence="10">
    <location>
        <begin position="12"/>
        <end position="31"/>
    </location>
</feature>
<dbReference type="PANTHER" id="PTHR45436">
    <property type="entry name" value="SENSOR HISTIDINE KINASE YKOH"/>
    <property type="match status" value="1"/>
</dbReference>
<evidence type="ECO:0000256" key="10">
    <source>
        <dbReference type="SAM" id="Phobius"/>
    </source>
</evidence>
<keyword evidence="6 10" id="KW-0812">Transmembrane</keyword>
<proteinExistence type="predicted"/>
<dbReference type="RefSeq" id="WP_036711824.1">
    <property type="nucleotide sequence ID" value="NZ_JRKQ01000109.1"/>
</dbReference>
<evidence type="ECO:0000256" key="7">
    <source>
        <dbReference type="ARBA" id="ARBA00022777"/>
    </source>
</evidence>
<dbReference type="AlphaFoldDB" id="A0A099GAW1"/>
<organism evidence="12 13">
    <name type="scientific">Paracoccus sanguinis</name>
    <dbReference type="NCBI Taxonomy" id="1545044"/>
    <lineage>
        <taxon>Bacteria</taxon>
        <taxon>Pseudomonadati</taxon>
        <taxon>Pseudomonadota</taxon>
        <taxon>Alphaproteobacteria</taxon>
        <taxon>Rhodobacterales</taxon>
        <taxon>Paracoccaceae</taxon>
        <taxon>Paracoccus</taxon>
    </lineage>
</organism>
<dbReference type="GO" id="GO:0000160">
    <property type="term" value="P:phosphorelay signal transduction system"/>
    <property type="evidence" value="ECO:0007669"/>
    <property type="project" value="TreeGrafter"/>
</dbReference>
<dbReference type="PROSITE" id="PS50109">
    <property type="entry name" value="HIS_KIN"/>
    <property type="match status" value="1"/>
</dbReference>
<dbReference type="InterPro" id="IPR004358">
    <property type="entry name" value="Sig_transdc_His_kin-like_C"/>
</dbReference>
<dbReference type="SUPFAM" id="SSF55874">
    <property type="entry name" value="ATPase domain of HSP90 chaperone/DNA topoisomerase II/histidine kinase"/>
    <property type="match status" value="1"/>
</dbReference>
<dbReference type="GO" id="GO:0005886">
    <property type="term" value="C:plasma membrane"/>
    <property type="evidence" value="ECO:0007669"/>
    <property type="project" value="TreeGrafter"/>
</dbReference>
<keyword evidence="7 12" id="KW-0418">Kinase</keyword>
<evidence type="ECO:0000256" key="3">
    <source>
        <dbReference type="ARBA" id="ARBA00012438"/>
    </source>
</evidence>
<reference evidence="12 13" key="1">
    <citation type="submission" date="2014-09" db="EMBL/GenBank/DDBJ databases">
        <authorList>
            <person name="McGinnis J.M."/>
            <person name="Wolfgang W.J."/>
        </authorList>
    </citation>
    <scope>NUCLEOTIDE SEQUENCE [LARGE SCALE GENOMIC DNA]</scope>
    <source>
        <strain evidence="12 13">5503</strain>
    </source>
</reference>
<evidence type="ECO:0000256" key="5">
    <source>
        <dbReference type="ARBA" id="ARBA00022679"/>
    </source>
</evidence>
<evidence type="ECO:0000256" key="2">
    <source>
        <dbReference type="ARBA" id="ARBA00004370"/>
    </source>
</evidence>
<dbReference type="PANTHER" id="PTHR45436:SF5">
    <property type="entry name" value="SENSOR HISTIDINE KINASE TRCS"/>
    <property type="match status" value="1"/>
</dbReference>
<dbReference type="Gene3D" id="3.30.565.10">
    <property type="entry name" value="Histidine kinase-like ATPase, C-terminal domain"/>
    <property type="match status" value="1"/>
</dbReference>
<dbReference type="Proteomes" id="UP000029858">
    <property type="component" value="Unassembled WGS sequence"/>
</dbReference>
<dbReference type="InterPro" id="IPR005467">
    <property type="entry name" value="His_kinase_dom"/>
</dbReference>
<evidence type="ECO:0000313" key="13">
    <source>
        <dbReference type="Proteomes" id="UP000029858"/>
    </source>
</evidence>
<name>A0A099GAW1_9RHOB</name>